<name>A0A9D4HD40_DREPO</name>
<organism evidence="1 2">
    <name type="scientific">Dreissena polymorpha</name>
    <name type="common">Zebra mussel</name>
    <name type="synonym">Mytilus polymorpha</name>
    <dbReference type="NCBI Taxonomy" id="45954"/>
    <lineage>
        <taxon>Eukaryota</taxon>
        <taxon>Metazoa</taxon>
        <taxon>Spiralia</taxon>
        <taxon>Lophotrochozoa</taxon>
        <taxon>Mollusca</taxon>
        <taxon>Bivalvia</taxon>
        <taxon>Autobranchia</taxon>
        <taxon>Heteroconchia</taxon>
        <taxon>Euheterodonta</taxon>
        <taxon>Imparidentia</taxon>
        <taxon>Neoheterodontei</taxon>
        <taxon>Myida</taxon>
        <taxon>Dreissenoidea</taxon>
        <taxon>Dreissenidae</taxon>
        <taxon>Dreissena</taxon>
    </lineage>
</organism>
<reference evidence="1" key="1">
    <citation type="journal article" date="2019" name="bioRxiv">
        <title>The Genome of the Zebra Mussel, Dreissena polymorpha: A Resource for Invasive Species Research.</title>
        <authorList>
            <person name="McCartney M.A."/>
            <person name="Auch B."/>
            <person name="Kono T."/>
            <person name="Mallez S."/>
            <person name="Zhang Y."/>
            <person name="Obille A."/>
            <person name="Becker A."/>
            <person name="Abrahante J.E."/>
            <person name="Garbe J."/>
            <person name="Badalamenti J.P."/>
            <person name="Herman A."/>
            <person name="Mangelson H."/>
            <person name="Liachko I."/>
            <person name="Sullivan S."/>
            <person name="Sone E.D."/>
            <person name="Koren S."/>
            <person name="Silverstein K.A.T."/>
            <person name="Beckman K.B."/>
            <person name="Gohl D.M."/>
        </authorList>
    </citation>
    <scope>NUCLEOTIDE SEQUENCE</scope>
    <source>
        <strain evidence="1">Duluth1</strain>
        <tissue evidence="1">Whole animal</tissue>
    </source>
</reference>
<comment type="caution">
    <text evidence="1">The sequence shown here is derived from an EMBL/GenBank/DDBJ whole genome shotgun (WGS) entry which is preliminary data.</text>
</comment>
<accession>A0A9D4HD40</accession>
<proteinExistence type="predicted"/>
<protein>
    <submittedName>
        <fullName evidence="1">Uncharacterized protein</fullName>
    </submittedName>
</protein>
<dbReference type="AlphaFoldDB" id="A0A9D4HD40"/>
<dbReference type="EMBL" id="JAIWYP010000014">
    <property type="protein sequence ID" value="KAH3713145.1"/>
    <property type="molecule type" value="Genomic_DNA"/>
</dbReference>
<reference evidence="1" key="2">
    <citation type="submission" date="2020-11" db="EMBL/GenBank/DDBJ databases">
        <authorList>
            <person name="McCartney M.A."/>
            <person name="Auch B."/>
            <person name="Kono T."/>
            <person name="Mallez S."/>
            <person name="Becker A."/>
            <person name="Gohl D.M."/>
            <person name="Silverstein K.A.T."/>
            <person name="Koren S."/>
            <person name="Bechman K.B."/>
            <person name="Herman A."/>
            <person name="Abrahante J.E."/>
            <person name="Garbe J."/>
        </authorList>
    </citation>
    <scope>NUCLEOTIDE SEQUENCE</scope>
    <source>
        <strain evidence="1">Duluth1</strain>
        <tissue evidence="1">Whole animal</tissue>
    </source>
</reference>
<sequence>MPEVSDGPFYQRHQTIHSTQDFLWDILSEASDDPLHTGCRMGNSTRGIRRSTPHRMSYGPFYQRHQPIHSTQDVVWAILQEASDDSLHTGCCMGHSTRGIRRSTPHRMSFVLLYQRYKSIHFTQDVGRIDPPKTLDINV</sequence>
<evidence type="ECO:0000313" key="2">
    <source>
        <dbReference type="Proteomes" id="UP000828390"/>
    </source>
</evidence>
<dbReference type="Proteomes" id="UP000828390">
    <property type="component" value="Unassembled WGS sequence"/>
</dbReference>
<keyword evidence="2" id="KW-1185">Reference proteome</keyword>
<gene>
    <name evidence="1" type="ORF">DPMN_072930</name>
</gene>
<evidence type="ECO:0000313" key="1">
    <source>
        <dbReference type="EMBL" id="KAH3713145.1"/>
    </source>
</evidence>